<evidence type="ECO:0000313" key="2">
    <source>
        <dbReference type="Proteomes" id="UP000761423"/>
    </source>
</evidence>
<evidence type="ECO:0008006" key="3">
    <source>
        <dbReference type="Google" id="ProtNLM"/>
    </source>
</evidence>
<name>A0ABX0I8B4_9FLAO</name>
<dbReference type="EMBL" id="JAAJBV010000001">
    <property type="protein sequence ID" value="NHM03423.1"/>
    <property type="molecule type" value="Genomic_DNA"/>
</dbReference>
<dbReference type="Proteomes" id="UP000761423">
    <property type="component" value="Unassembled WGS sequence"/>
</dbReference>
<dbReference type="PROSITE" id="PS51257">
    <property type="entry name" value="PROKAR_LIPOPROTEIN"/>
    <property type="match status" value="1"/>
</dbReference>
<keyword evidence="2" id="KW-1185">Reference proteome</keyword>
<organism evidence="1 2">
    <name type="scientific">Flavobacterium celericrescens</name>
    <dbReference type="NCBI Taxonomy" id="2709780"/>
    <lineage>
        <taxon>Bacteria</taxon>
        <taxon>Pseudomonadati</taxon>
        <taxon>Bacteroidota</taxon>
        <taxon>Flavobacteriia</taxon>
        <taxon>Flavobacteriales</taxon>
        <taxon>Flavobacteriaceae</taxon>
        <taxon>Flavobacterium</taxon>
    </lineage>
</organism>
<accession>A0ABX0I8B4</accession>
<dbReference type="RefSeq" id="WP_166235403.1">
    <property type="nucleotide sequence ID" value="NZ_JAAJBV010000001.1"/>
</dbReference>
<evidence type="ECO:0000313" key="1">
    <source>
        <dbReference type="EMBL" id="NHM03423.1"/>
    </source>
</evidence>
<gene>
    <name evidence="1" type="ORF">G4L40_01755</name>
</gene>
<comment type="caution">
    <text evidence="1">The sequence shown here is derived from an EMBL/GenBank/DDBJ whole genome shotgun (WGS) entry which is preliminary data.</text>
</comment>
<reference evidence="1 2" key="1">
    <citation type="submission" date="2020-02" db="EMBL/GenBank/DDBJ databases">
        <authorList>
            <person name="Chen W.-M."/>
        </authorList>
    </citation>
    <scope>NUCLEOTIDE SEQUENCE [LARGE SCALE GENOMIC DNA]</scope>
    <source>
        <strain evidence="1 2">TWA-26</strain>
    </source>
</reference>
<proteinExistence type="predicted"/>
<sequence length="179" mass="20757">MKNFRIISLLFSVLFVMSCKNENDVKDAEKVEDKKVLNDFFEIKLDVKGKKDNTFHVYYTEDKSLNFDEKHTVWAEFENGSAENLKVVYKLPNDVLPNQLRLDFGINNIDGVSIENIEITYLDKTLNIKGAEISSYFRPNELCTVYDSTANVFKPLKKGDNISLYPIEKLPIELEKLFK</sequence>
<protein>
    <recommendedName>
        <fullName evidence="3">Lipoprotein</fullName>
    </recommendedName>
</protein>